<dbReference type="PROSITE" id="PS50977">
    <property type="entry name" value="HTH_TETR_2"/>
    <property type="match status" value="1"/>
</dbReference>
<dbReference type="GO" id="GO:0003700">
    <property type="term" value="F:DNA-binding transcription factor activity"/>
    <property type="evidence" value="ECO:0007669"/>
    <property type="project" value="TreeGrafter"/>
</dbReference>
<evidence type="ECO:0000256" key="2">
    <source>
        <dbReference type="ARBA" id="ARBA00023125"/>
    </source>
</evidence>
<evidence type="ECO:0000256" key="3">
    <source>
        <dbReference type="ARBA" id="ARBA00023163"/>
    </source>
</evidence>
<dbReference type="EMBL" id="JABMCH010000065">
    <property type="protein sequence ID" value="NUU47829.1"/>
    <property type="molecule type" value="Genomic_DNA"/>
</dbReference>
<dbReference type="SUPFAM" id="SSF48498">
    <property type="entry name" value="Tetracyclin repressor-like, C-terminal domain"/>
    <property type="match status" value="1"/>
</dbReference>
<keyword evidence="2 4" id="KW-0238">DNA-binding</keyword>
<keyword evidence="3" id="KW-0804">Transcription</keyword>
<reference evidence="6 7" key="1">
    <citation type="submission" date="2020-05" db="EMBL/GenBank/DDBJ databases">
        <title>Genome Sequencing of Type Strains.</title>
        <authorList>
            <person name="Lemaire J.F."/>
            <person name="Inderbitzin P."/>
            <person name="Gregorio O.A."/>
            <person name="Collins S.B."/>
            <person name="Wespe N."/>
            <person name="Knight-Connoni V."/>
        </authorList>
    </citation>
    <scope>NUCLEOTIDE SEQUENCE [LARGE SCALE GENOMIC DNA]</scope>
    <source>
        <strain evidence="6 7">DSM 100049</strain>
    </source>
</reference>
<dbReference type="InterPro" id="IPR036271">
    <property type="entry name" value="Tet_transcr_reg_TetR-rel_C_sf"/>
</dbReference>
<feature type="DNA-binding region" description="H-T-H motif" evidence="4">
    <location>
        <begin position="42"/>
        <end position="61"/>
    </location>
</feature>
<accession>A0A7Y6B5M9</accession>
<proteinExistence type="predicted"/>
<name>A0A7Y6B5M9_9SPHN</name>
<dbReference type="RefSeq" id="WP_175312421.1">
    <property type="nucleotide sequence ID" value="NZ_JABMCH010000065.1"/>
</dbReference>
<evidence type="ECO:0000313" key="7">
    <source>
        <dbReference type="Proteomes" id="UP000536441"/>
    </source>
</evidence>
<dbReference type="Proteomes" id="UP000536441">
    <property type="component" value="Unassembled WGS sequence"/>
</dbReference>
<evidence type="ECO:0000256" key="4">
    <source>
        <dbReference type="PROSITE-ProRule" id="PRU00335"/>
    </source>
</evidence>
<dbReference type="SUPFAM" id="SSF46689">
    <property type="entry name" value="Homeodomain-like"/>
    <property type="match status" value="1"/>
</dbReference>
<dbReference type="Pfam" id="PF00440">
    <property type="entry name" value="TetR_N"/>
    <property type="match status" value="1"/>
</dbReference>
<dbReference type="GO" id="GO:0000976">
    <property type="term" value="F:transcription cis-regulatory region binding"/>
    <property type="evidence" value="ECO:0007669"/>
    <property type="project" value="TreeGrafter"/>
</dbReference>
<sequence length="211" mass="23605">MGMNERRRTSGRPTKEDAERLDVMVLAAARAAFLEYGFQAASMSEIANRIGAAKPTIYKRYKSKEALLMAMIDVEVAKLERFVRDATLASRPTLDALRVAAQLLFDYTSVPDELAFRKLLYGEAATKPFIADQMSQWRLVLEAPLVALVSQCQEAGEIGKEFAAEFLTDILIDLIATPLDRIALEPCLPEPAHLAQLFEGRWRAFERIARA</sequence>
<evidence type="ECO:0000313" key="6">
    <source>
        <dbReference type="EMBL" id="NUU47829.1"/>
    </source>
</evidence>
<organism evidence="6 7">
    <name type="scientific">Sphingomonas zeae</name>
    <dbReference type="NCBI Taxonomy" id="1646122"/>
    <lineage>
        <taxon>Bacteria</taxon>
        <taxon>Pseudomonadati</taxon>
        <taxon>Pseudomonadota</taxon>
        <taxon>Alphaproteobacteria</taxon>
        <taxon>Sphingomonadales</taxon>
        <taxon>Sphingomonadaceae</taxon>
        <taxon>Sphingomonas</taxon>
    </lineage>
</organism>
<dbReference type="InterPro" id="IPR009057">
    <property type="entry name" value="Homeodomain-like_sf"/>
</dbReference>
<evidence type="ECO:0000256" key="1">
    <source>
        <dbReference type="ARBA" id="ARBA00023015"/>
    </source>
</evidence>
<dbReference type="PANTHER" id="PTHR30055">
    <property type="entry name" value="HTH-TYPE TRANSCRIPTIONAL REGULATOR RUTR"/>
    <property type="match status" value="1"/>
</dbReference>
<gene>
    <name evidence="6" type="ORF">HP438_12700</name>
</gene>
<dbReference type="PRINTS" id="PR00455">
    <property type="entry name" value="HTHTETR"/>
</dbReference>
<comment type="caution">
    <text evidence="6">The sequence shown here is derived from an EMBL/GenBank/DDBJ whole genome shotgun (WGS) entry which is preliminary data.</text>
</comment>
<keyword evidence="1" id="KW-0805">Transcription regulation</keyword>
<dbReference type="PANTHER" id="PTHR30055:SF234">
    <property type="entry name" value="HTH-TYPE TRANSCRIPTIONAL REGULATOR BETI"/>
    <property type="match status" value="1"/>
</dbReference>
<dbReference type="InterPro" id="IPR050109">
    <property type="entry name" value="HTH-type_TetR-like_transc_reg"/>
</dbReference>
<dbReference type="InterPro" id="IPR001647">
    <property type="entry name" value="HTH_TetR"/>
</dbReference>
<keyword evidence="7" id="KW-1185">Reference proteome</keyword>
<dbReference type="Gene3D" id="1.10.357.10">
    <property type="entry name" value="Tetracycline Repressor, domain 2"/>
    <property type="match status" value="1"/>
</dbReference>
<dbReference type="AlphaFoldDB" id="A0A7Y6B5M9"/>
<protein>
    <submittedName>
        <fullName evidence="6">TetR/AcrR family transcriptional regulator</fullName>
    </submittedName>
</protein>
<evidence type="ECO:0000259" key="5">
    <source>
        <dbReference type="PROSITE" id="PS50977"/>
    </source>
</evidence>
<feature type="domain" description="HTH tetR-type" evidence="5">
    <location>
        <begin position="19"/>
        <end position="79"/>
    </location>
</feature>